<evidence type="ECO:0000313" key="5">
    <source>
        <dbReference type="Ensembl" id="ENSCSAVP00000013036.1"/>
    </source>
</evidence>
<protein>
    <recommendedName>
        <fullName evidence="4">RRM domain-containing protein</fullName>
    </recommendedName>
</protein>
<evidence type="ECO:0000256" key="3">
    <source>
        <dbReference type="PROSITE-ProRule" id="PRU00176"/>
    </source>
</evidence>
<dbReference type="Pfam" id="PF00076">
    <property type="entry name" value="RRM_1"/>
    <property type="match status" value="2"/>
</dbReference>
<dbReference type="GO" id="GO:0003723">
    <property type="term" value="F:RNA binding"/>
    <property type="evidence" value="ECO:0007669"/>
    <property type="project" value="UniProtKB-UniRule"/>
</dbReference>
<dbReference type="FunFam" id="3.30.70.330:FF:000013">
    <property type="entry name" value="CUGBP Elav-like family member 1 isoform 2"/>
    <property type="match status" value="1"/>
</dbReference>
<dbReference type="Ensembl" id="ENSCSAVT00000013185.1">
    <property type="protein sequence ID" value="ENSCSAVP00000013036.1"/>
    <property type="gene ID" value="ENSCSAVG00000007662.1"/>
</dbReference>
<keyword evidence="1" id="KW-0677">Repeat</keyword>
<dbReference type="Proteomes" id="UP000007875">
    <property type="component" value="Unassembled WGS sequence"/>
</dbReference>
<evidence type="ECO:0000259" key="4">
    <source>
        <dbReference type="PROSITE" id="PS50102"/>
    </source>
</evidence>
<evidence type="ECO:0000256" key="2">
    <source>
        <dbReference type="ARBA" id="ARBA00022884"/>
    </source>
</evidence>
<feature type="domain" description="RRM" evidence="4">
    <location>
        <begin position="110"/>
        <end position="190"/>
    </location>
</feature>
<dbReference type="InterPro" id="IPR000504">
    <property type="entry name" value="RRM_dom"/>
</dbReference>
<proteinExistence type="predicted"/>
<reference evidence="5" key="2">
    <citation type="submission" date="2025-08" db="UniProtKB">
        <authorList>
            <consortium name="Ensembl"/>
        </authorList>
    </citation>
    <scope>IDENTIFICATION</scope>
</reference>
<reference evidence="6" key="1">
    <citation type="submission" date="2003-08" db="EMBL/GenBank/DDBJ databases">
        <authorList>
            <person name="Birren B."/>
            <person name="Nusbaum C."/>
            <person name="Abebe A."/>
            <person name="Abouelleil A."/>
            <person name="Adekoya E."/>
            <person name="Ait-zahra M."/>
            <person name="Allen N."/>
            <person name="Allen T."/>
            <person name="An P."/>
            <person name="Anderson M."/>
            <person name="Anderson S."/>
            <person name="Arachchi H."/>
            <person name="Armbruster J."/>
            <person name="Bachantsang P."/>
            <person name="Baldwin J."/>
            <person name="Barry A."/>
            <person name="Bayul T."/>
            <person name="Blitshsteyn B."/>
            <person name="Bloom T."/>
            <person name="Blye J."/>
            <person name="Boguslavskiy L."/>
            <person name="Borowsky M."/>
            <person name="Boukhgalter B."/>
            <person name="Brunache A."/>
            <person name="Butler J."/>
            <person name="Calixte N."/>
            <person name="Calvo S."/>
            <person name="Camarata J."/>
            <person name="Campo K."/>
            <person name="Chang J."/>
            <person name="Cheshatsang Y."/>
            <person name="Citroen M."/>
            <person name="Collymore A."/>
            <person name="Considine T."/>
            <person name="Cook A."/>
            <person name="Cooke P."/>
            <person name="Corum B."/>
            <person name="Cuomo C."/>
            <person name="David R."/>
            <person name="Dawoe T."/>
            <person name="Degray S."/>
            <person name="Dodge S."/>
            <person name="Dooley K."/>
            <person name="Dorje P."/>
            <person name="Dorjee K."/>
            <person name="Dorris L."/>
            <person name="Duffey N."/>
            <person name="Dupes A."/>
            <person name="Elkins T."/>
            <person name="Engels R."/>
            <person name="Erickson J."/>
            <person name="Farina A."/>
            <person name="Faro S."/>
            <person name="Ferreira P."/>
            <person name="Fischer H."/>
            <person name="Fitzgerald M."/>
            <person name="Foley K."/>
            <person name="Gage D."/>
            <person name="Galagan J."/>
            <person name="Gearin G."/>
            <person name="Gnerre S."/>
            <person name="Gnirke A."/>
            <person name="Goyette A."/>
            <person name="Graham J."/>
            <person name="Grandbois E."/>
            <person name="Gyaltsen K."/>
            <person name="Hafez N."/>
            <person name="Hagopian D."/>
            <person name="Hagos B."/>
            <person name="Hall J."/>
            <person name="Hatcher B."/>
            <person name="Heller A."/>
            <person name="Higgins H."/>
            <person name="Honan T."/>
            <person name="Horn A."/>
            <person name="Houde N."/>
            <person name="Hughes L."/>
            <person name="Hulme W."/>
            <person name="Husby E."/>
            <person name="Iliev I."/>
            <person name="Jaffe D."/>
            <person name="Jones C."/>
            <person name="Kamal M."/>
            <person name="Kamat A."/>
            <person name="Kamvysselis M."/>
            <person name="Karlsson E."/>
            <person name="Kells C."/>
            <person name="Kieu A."/>
            <person name="Kisner P."/>
            <person name="Kodira C."/>
            <person name="Kulbokas E."/>
            <person name="Labutti K."/>
            <person name="Lama D."/>
            <person name="Landers T."/>
            <person name="Leger J."/>
            <person name="Levine S."/>
            <person name="Lewis D."/>
            <person name="Lewis T."/>
            <person name="Lindblad-toh K."/>
            <person name="Liu X."/>
            <person name="Lokyitsang T."/>
            <person name="Lokyitsang Y."/>
            <person name="Lucien O."/>
            <person name="Lui A."/>
            <person name="Ma L.J."/>
            <person name="Mabbitt R."/>
            <person name="Macdonald J."/>
            <person name="Maclean C."/>
            <person name="Major J."/>
            <person name="Manning J."/>
            <person name="Marabella R."/>
            <person name="Maru K."/>
            <person name="Matthews C."/>
            <person name="Mauceli E."/>
            <person name="Mccarthy M."/>
            <person name="Mcdonough S."/>
            <person name="Mcghee T."/>
            <person name="Meldrim J."/>
            <person name="Meneus L."/>
            <person name="Mesirov J."/>
            <person name="Mihalev A."/>
            <person name="Mihova T."/>
            <person name="Mikkelsen T."/>
            <person name="Mlenga V."/>
            <person name="Moru K."/>
            <person name="Mozes J."/>
            <person name="Mulrain L."/>
            <person name="Munson G."/>
            <person name="Naylor J."/>
            <person name="Newes C."/>
            <person name="Nguyen C."/>
            <person name="Nguyen N."/>
            <person name="Nguyen T."/>
            <person name="Nicol R."/>
            <person name="Nielsen C."/>
            <person name="Nizzari M."/>
            <person name="Norbu C."/>
            <person name="Norbu N."/>
            <person name="O'donnell P."/>
            <person name="Okoawo O."/>
            <person name="O'leary S."/>
            <person name="Omotosho B."/>
            <person name="O'neill K."/>
            <person name="Osman S."/>
            <person name="Parker S."/>
            <person name="Perrin D."/>
            <person name="Phunkhang P."/>
            <person name="Piqani B."/>
            <person name="Purcell S."/>
            <person name="Rachupka T."/>
            <person name="Ramasamy U."/>
            <person name="Rameau R."/>
            <person name="Ray V."/>
            <person name="Raymond C."/>
            <person name="Retta R."/>
            <person name="Richardson S."/>
            <person name="Rise C."/>
            <person name="Rodriguez J."/>
            <person name="Rogers J."/>
            <person name="Rogov P."/>
            <person name="Rutman M."/>
            <person name="Schupbach R."/>
            <person name="Seaman C."/>
            <person name="Settipalli S."/>
            <person name="Sharpe T."/>
            <person name="Sheridan J."/>
            <person name="Sherpa N."/>
            <person name="Shi J."/>
            <person name="Smirnov S."/>
            <person name="Smith C."/>
            <person name="Sougnez C."/>
            <person name="Spencer B."/>
            <person name="Stalker J."/>
            <person name="Stange-thomann N."/>
            <person name="Stavropoulos S."/>
            <person name="Stetson K."/>
            <person name="Stone C."/>
            <person name="Stone S."/>
            <person name="Stubbs M."/>
            <person name="Talamas J."/>
            <person name="Tchuinga P."/>
            <person name="Tenzing P."/>
            <person name="Tesfaye S."/>
            <person name="Theodore J."/>
            <person name="Thoulutsang Y."/>
            <person name="Topham K."/>
            <person name="Towey S."/>
            <person name="Tsamla T."/>
            <person name="Tsomo N."/>
            <person name="Vallee D."/>
            <person name="Vassiliev H."/>
            <person name="Venkataraman V."/>
            <person name="Vinson J."/>
            <person name="Vo A."/>
            <person name="Wade C."/>
            <person name="Wang S."/>
            <person name="Wangchuk T."/>
            <person name="Wangdi T."/>
            <person name="Whittaker C."/>
            <person name="Wilkinson J."/>
            <person name="Wu Y."/>
            <person name="Wyman D."/>
            <person name="Yadav S."/>
            <person name="Yang S."/>
            <person name="Yang X."/>
            <person name="Yeager S."/>
            <person name="Yee E."/>
            <person name="Young G."/>
            <person name="Zainoun J."/>
            <person name="Zembeck L."/>
            <person name="Zimmer A."/>
            <person name="Zody M."/>
            <person name="Lander E."/>
        </authorList>
    </citation>
    <scope>NUCLEOTIDE SEQUENCE [LARGE SCALE GENOMIC DNA]</scope>
</reference>
<keyword evidence="2 3" id="KW-0694">RNA-binding</keyword>
<evidence type="ECO:0000313" key="6">
    <source>
        <dbReference type="Proteomes" id="UP000007875"/>
    </source>
</evidence>
<dbReference type="GeneTree" id="ENSGT00940000169014"/>
<dbReference type="SMART" id="SM00360">
    <property type="entry name" value="RRM"/>
    <property type="match status" value="3"/>
</dbReference>
<dbReference type="FunFam" id="3.30.70.330:FF:000198">
    <property type="entry name" value="CUGBP Elav-like family member 6 isoform X3"/>
    <property type="match status" value="1"/>
</dbReference>
<keyword evidence="6" id="KW-1185">Reference proteome</keyword>
<dbReference type="AlphaFoldDB" id="H2Z624"/>
<dbReference type="Gene3D" id="3.30.70.330">
    <property type="match status" value="3"/>
</dbReference>
<dbReference type="PROSITE" id="PS50102">
    <property type="entry name" value="RRM"/>
    <property type="match status" value="3"/>
</dbReference>
<dbReference type="InterPro" id="IPR012677">
    <property type="entry name" value="Nucleotide-bd_a/b_plait_sf"/>
</dbReference>
<feature type="domain" description="RRM" evidence="4">
    <location>
        <begin position="395"/>
        <end position="493"/>
    </location>
</feature>
<dbReference type="STRING" id="51511.ENSCSAVP00000013036"/>
<sequence>GPPTHGDQPDPDIKMFIGQIPKTWVESEVREFLETFGPIYQLNILREKDFYPNLTNLPRCKYVGCCFVTYYTRKAALDAQNELHNVKTLPGMHHCVQMKPADSENKSEDRKLFIGMISKKMSEQDLRLLFSPFGNIEECRILMNPDGVSKGCAFITYSKRASAQAAIRNMHQSTTMEGCSAPIVAKIADSPKDKERKKTQSQLAMQLNQLSNQWKNGLAALAPASIPSCTNQYNAPSNQNSGLFTVSGVFSTTQLQQALTLAAAAQTLLNTQPPPHSNSNSMSGATGIAASSMTSQYGGNMCPSPTPYPSAGMNNGMNSGCSSTSPLDPMSLNLHQSGSNLALDLTHSPSSTASGVNPTAHMLAALTSPSSIYNQSMMQQNNSPAGSHKEGPEGSNLFIYHLPTHFTDHDLMQTFMPFGTVVSAKVFIDKQTNLSKCFGKLMCTPKHKDYITNDILYLGFVSYDNPVSAQHAIQAMHGFQIGMKRLKVQLKRPKGESKAY</sequence>
<feature type="domain" description="RRM" evidence="4">
    <location>
        <begin position="13"/>
        <end position="103"/>
    </location>
</feature>
<dbReference type="FunCoup" id="H2Z624">
    <property type="interactions" value="28"/>
</dbReference>
<dbReference type="PANTHER" id="PTHR24012">
    <property type="entry name" value="RNA BINDING PROTEIN"/>
    <property type="match status" value="1"/>
</dbReference>
<dbReference type="InterPro" id="IPR035979">
    <property type="entry name" value="RBD_domain_sf"/>
</dbReference>
<evidence type="ECO:0000256" key="1">
    <source>
        <dbReference type="ARBA" id="ARBA00022737"/>
    </source>
</evidence>
<organism evidence="5 6">
    <name type="scientific">Ciona savignyi</name>
    <name type="common">Pacific transparent sea squirt</name>
    <dbReference type="NCBI Taxonomy" id="51511"/>
    <lineage>
        <taxon>Eukaryota</taxon>
        <taxon>Metazoa</taxon>
        <taxon>Chordata</taxon>
        <taxon>Tunicata</taxon>
        <taxon>Ascidiacea</taxon>
        <taxon>Phlebobranchia</taxon>
        <taxon>Cionidae</taxon>
        <taxon>Ciona</taxon>
    </lineage>
</organism>
<dbReference type="OMA" id="SSALXAK"/>
<accession>H2Z624</accession>
<dbReference type="eggNOG" id="KOG0144">
    <property type="taxonomic scope" value="Eukaryota"/>
</dbReference>
<dbReference type="InParanoid" id="H2Z624"/>
<dbReference type="SUPFAM" id="SSF54928">
    <property type="entry name" value="RNA-binding domain, RBD"/>
    <property type="match status" value="2"/>
</dbReference>
<name>H2Z624_CIOSA</name>
<reference evidence="5" key="3">
    <citation type="submission" date="2025-09" db="UniProtKB">
        <authorList>
            <consortium name="Ensembl"/>
        </authorList>
    </citation>
    <scope>IDENTIFICATION</scope>
</reference>